<comment type="caution">
    <text evidence="1">The sequence shown here is derived from an EMBL/GenBank/DDBJ whole genome shotgun (WGS) entry which is preliminary data.</text>
</comment>
<protein>
    <submittedName>
        <fullName evidence="1">Uncharacterized protein</fullName>
    </submittedName>
</protein>
<dbReference type="RefSeq" id="WP_012452174.1">
    <property type="nucleotide sequence ID" value="NZ_CP039546.1"/>
</dbReference>
<dbReference type="AlphaFoldDB" id="A0A177IIK9"/>
<reference evidence="1 2" key="1">
    <citation type="submission" date="2019-10" db="EMBL/GenBank/DDBJ databases">
        <title>Draft Genome Sequence of the Caffeine Degrading Methylotroph Methylorubrum populi PINKEL.</title>
        <authorList>
            <person name="Dawson S.C."/>
            <person name="Zhang X."/>
            <person name="Wright M.E."/>
            <person name="Sharma G."/>
            <person name="Langner J.T."/>
            <person name="Ditty J.L."/>
            <person name="Subuyuj G.A."/>
        </authorList>
    </citation>
    <scope>NUCLEOTIDE SEQUENCE [LARGE SCALE GENOMIC DNA]</scope>
    <source>
        <strain evidence="1 2">Pinkel</strain>
    </source>
</reference>
<accession>A0A177IIK9</accession>
<dbReference type="EMBL" id="WEKV01000020">
    <property type="protein sequence ID" value="KAB7782732.1"/>
    <property type="molecule type" value="Genomic_DNA"/>
</dbReference>
<sequence length="73" mass="7479">MTDSNVISRRARSRAAKSGRNGSVVLVVALMMALVFVPVLALHAAALSGAVAVGDEARPDEVATALTHKKVPG</sequence>
<evidence type="ECO:0000313" key="1">
    <source>
        <dbReference type="EMBL" id="KAB7782732.1"/>
    </source>
</evidence>
<proteinExistence type="predicted"/>
<name>A0A177IIK9_9HYPH</name>
<dbReference type="Proteomes" id="UP000469949">
    <property type="component" value="Unassembled WGS sequence"/>
</dbReference>
<evidence type="ECO:0000313" key="2">
    <source>
        <dbReference type="Proteomes" id="UP000469949"/>
    </source>
</evidence>
<gene>
    <name evidence="1" type="ORF">F8B43_5487</name>
</gene>
<organism evidence="1 2">
    <name type="scientific">Methylorubrum populi</name>
    <dbReference type="NCBI Taxonomy" id="223967"/>
    <lineage>
        <taxon>Bacteria</taxon>
        <taxon>Pseudomonadati</taxon>
        <taxon>Pseudomonadota</taxon>
        <taxon>Alphaproteobacteria</taxon>
        <taxon>Hyphomicrobiales</taxon>
        <taxon>Methylobacteriaceae</taxon>
        <taxon>Methylorubrum</taxon>
    </lineage>
</organism>